<feature type="compositionally biased region" description="Basic and acidic residues" evidence="1">
    <location>
        <begin position="67"/>
        <end position="78"/>
    </location>
</feature>
<reference evidence="3" key="1">
    <citation type="journal article" date="2014" name="Science">
        <title>Comparative genomics reveals insights into avian genome evolution and adaptation.</title>
        <authorList>
            <consortium name="Avian Genome Consortium"/>
            <person name="Zhang G."/>
            <person name="Li C."/>
            <person name="Li Q."/>
            <person name="Li B."/>
            <person name="Larkin D.M."/>
            <person name="Lee C."/>
            <person name="Storz J.F."/>
            <person name="Antunes A."/>
            <person name="Greenwold M.J."/>
            <person name="Meredith R.W."/>
            <person name="Odeen A."/>
            <person name="Cui J."/>
            <person name="Zhou Q."/>
            <person name="Xu L."/>
            <person name="Pan H."/>
            <person name="Wang Z."/>
            <person name="Jin L."/>
            <person name="Zhang P."/>
            <person name="Hu H."/>
            <person name="Yang W."/>
            <person name="Hu J."/>
            <person name="Xiao J."/>
            <person name="Yang Z."/>
            <person name="Liu Y."/>
            <person name="Xie Q."/>
            <person name="Yu H."/>
            <person name="Lian J."/>
            <person name="Wen P."/>
            <person name="Zhang F."/>
            <person name="Li H."/>
            <person name="Zeng Y."/>
            <person name="Xiong Z."/>
            <person name="Liu S."/>
            <person name="Zhou L."/>
            <person name="Huang Z."/>
            <person name="An N."/>
            <person name="Wang J."/>
            <person name="Zheng Q."/>
            <person name="Xiong Y."/>
            <person name="Wang G."/>
            <person name="Wang B."/>
            <person name="Wang J."/>
            <person name="Fan Y."/>
            <person name="da Fonseca R.R."/>
            <person name="Alfaro-Nunez A."/>
            <person name="Schubert M."/>
            <person name="Orlando L."/>
            <person name="Mourier T."/>
            <person name="Howard J.T."/>
            <person name="Ganapathy G."/>
            <person name="Pfenning A."/>
            <person name="Whitney O."/>
            <person name="Rivas M.V."/>
            <person name="Hara E."/>
            <person name="Smith J."/>
            <person name="Farre M."/>
            <person name="Narayan J."/>
            <person name="Slavov G."/>
            <person name="Romanov M.N."/>
            <person name="Borges R."/>
            <person name="Machado J.P."/>
            <person name="Khan I."/>
            <person name="Springer M.S."/>
            <person name="Gatesy J."/>
            <person name="Hoffmann F.G."/>
            <person name="Opazo J.C."/>
            <person name="Hastad O."/>
            <person name="Sawyer R.H."/>
            <person name="Kim H."/>
            <person name="Kim K.W."/>
            <person name="Kim H.J."/>
            <person name="Cho S."/>
            <person name="Li N."/>
            <person name="Huang Y."/>
            <person name="Bruford M.W."/>
            <person name="Zhan X."/>
            <person name="Dixon A."/>
            <person name="Bertelsen M.F."/>
            <person name="Derryberry E."/>
            <person name="Warren W."/>
            <person name="Wilson R.K."/>
            <person name="Li S."/>
            <person name="Ray D.A."/>
            <person name="Green R.E."/>
            <person name="O'Brien S.J."/>
            <person name="Griffin D."/>
            <person name="Johnson W.E."/>
            <person name="Haussler D."/>
            <person name="Ryder O.A."/>
            <person name="Willerslev E."/>
            <person name="Graves G.R."/>
            <person name="Alstrom P."/>
            <person name="Fjeldsa J."/>
            <person name="Mindell D.P."/>
            <person name="Edwards S.V."/>
            <person name="Braun E.L."/>
            <person name="Rahbek C."/>
            <person name="Burt D.W."/>
            <person name="Houde P."/>
            <person name="Zhang Y."/>
            <person name="Yang H."/>
            <person name="Wang J."/>
            <person name="Jarvis E.D."/>
            <person name="Gilbert M.T."/>
            <person name="Wang J."/>
        </authorList>
    </citation>
    <scope>NUCLEOTIDE SEQUENCE [LARGE SCALE GENOMIC DNA]</scope>
</reference>
<feature type="non-terminal residue" evidence="2">
    <location>
        <position position="1"/>
    </location>
</feature>
<evidence type="ECO:0000313" key="3">
    <source>
        <dbReference type="Proteomes" id="UP000053858"/>
    </source>
</evidence>
<sequence length="109" mass="11789">EPDVFEIVLPITVLVVSDDDFLQDDAEERAASVPRWKEGGEPEGDLNNSGFLKGSVIPSNDGDSIGEENKTATDKDNSMKCFEEECVAESVCNLSELSLSDQCDTGTDK</sequence>
<gene>
    <name evidence="2" type="ORF">N301_07780</name>
</gene>
<feature type="non-terminal residue" evidence="2">
    <location>
        <position position="109"/>
    </location>
</feature>
<dbReference type="STRING" id="50402.A0A0A0A250"/>
<name>A0A0A0A250_CHAVO</name>
<proteinExistence type="predicted"/>
<protein>
    <submittedName>
        <fullName evidence="2">Uncharacterized protein</fullName>
    </submittedName>
</protein>
<accession>A0A0A0A250</accession>
<dbReference type="AlphaFoldDB" id="A0A0A0A250"/>
<feature type="region of interest" description="Disordered" evidence="1">
    <location>
        <begin position="23"/>
        <end position="78"/>
    </location>
</feature>
<organism evidence="2 3">
    <name type="scientific">Charadrius vociferus</name>
    <name type="common">Killdeer</name>
    <name type="synonym">Aegialitis vocifera</name>
    <dbReference type="NCBI Taxonomy" id="50402"/>
    <lineage>
        <taxon>Eukaryota</taxon>
        <taxon>Metazoa</taxon>
        <taxon>Chordata</taxon>
        <taxon>Craniata</taxon>
        <taxon>Vertebrata</taxon>
        <taxon>Euteleostomi</taxon>
        <taxon>Archelosauria</taxon>
        <taxon>Archosauria</taxon>
        <taxon>Dinosauria</taxon>
        <taxon>Saurischia</taxon>
        <taxon>Theropoda</taxon>
        <taxon>Coelurosauria</taxon>
        <taxon>Aves</taxon>
        <taxon>Neognathae</taxon>
        <taxon>Neoaves</taxon>
        <taxon>Charadriiformes</taxon>
        <taxon>Charadriidae</taxon>
        <taxon>Charadrius</taxon>
    </lineage>
</organism>
<dbReference type="EMBL" id="KL870619">
    <property type="protein sequence ID" value="KGL88684.1"/>
    <property type="molecule type" value="Genomic_DNA"/>
</dbReference>
<keyword evidence="3" id="KW-1185">Reference proteome</keyword>
<dbReference type="Proteomes" id="UP000053858">
    <property type="component" value="Unassembled WGS sequence"/>
</dbReference>
<evidence type="ECO:0000256" key="1">
    <source>
        <dbReference type="SAM" id="MobiDB-lite"/>
    </source>
</evidence>
<evidence type="ECO:0000313" key="2">
    <source>
        <dbReference type="EMBL" id="KGL88684.1"/>
    </source>
</evidence>